<dbReference type="EMBL" id="NCSJ02000036">
    <property type="protein sequence ID" value="RFU33375.1"/>
    <property type="molecule type" value="Genomic_DNA"/>
</dbReference>
<dbReference type="Proteomes" id="UP000258309">
    <property type="component" value="Unassembled WGS sequence"/>
</dbReference>
<evidence type="ECO:0000313" key="1">
    <source>
        <dbReference type="EMBL" id="RFU33375.1"/>
    </source>
</evidence>
<accession>A0A3E2HJB0</accession>
<dbReference type="GO" id="GO:0046578">
    <property type="term" value="P:regulation of Ras protein signal transduction"/>
    <property type="evidence" value="ECO:0007669"/>
    <property type="project" value="TreeGrafter"/>
</dbReference>
<dbReference type="InterPro" id="IPR008914">
    <property type="entry name" value="PEBP"/>
</dbReference>
<evidence type="ECO:0000313" key="2">
    <source>
        <dbReference type="Proteomes" id="UP000258309"/>
    </source>
</evidence>
<dbReference type="SUPFAM" id="SSF49777">
    <property type="entry name" value="PEBP-like"/>
    <property type="match status" value="1"/>
</dbReference>
<gene>
    <name evidence="1" type="ORF">B7463_g2965</name>
</gene>
<dbReference type="CDD" id="cd00866">
    <property type="entry name" value="PEBP_euk"/>
    <property type="match status" value="1"/>
</dbReference>
<dbReference type="PANTHER" id="PTHR11362:SF148">
    <property type="entry name" value="CARBOXYPEPTIDASE Y INHIBITOR"/>
    <property type="match status" value="1"/>
</dbReference>
<organism evidence="1 2">
    <name type="scientific">Scytalidium lignicola</name>
    <name type="common">Hyphomycete</name>
    <dbReference type="NCBI Taxonomy" id="5539"/>
    <lineage>
        <taxon>Eukaryota</taxon>
        <taxon>Fungi</taxon>
        <taxon>Dikarya</taxon>
        <taxon>Ascomycota</taxon>
        <taxon>Pezizomycotina</taxon>
        <taxon>Leotiomycetes</taxon>
        <taxon>Leotiomycetes incertae sedis</taxon>
        <taxon>Scytalidium</taxon>
    </lineage>
</organism>
<feature type="non-terminal residue" evidence="1">
    <location>
        <position position="1"/>
    </location>
</feature>
<dbReference type="OMA" id="NWGYGTP"/>
<name>A0A3E2HJB0_SCYLI</name>
<sequence length="184" mass="20797">MNKSLKDAGIIDDVVDDFKPACFLLPYYGVERPVTLGNALKKSTTKHAPSVKIYCPGNPHIRGLTVALTDPDAPSRDNPKWSEMCHWIAAVPESTSSATEFKVQYDPDDLDELVKYKNPAPPPKTGYHRYVFILLEGVNTNLTAPEDRQHWGTEKVRHGVRDWAKKEKLNVVGANFFYEKNKKQ</sequence>
<dbReference type="InterPro" id="IPR036610">
    <property type="entry name" value="PEBP-like_sf"/>
</dbReference>
<comment type="caution">
    <text evidence="1">The sequence shown here is derived from an EMBL/GenBank/DDBJ whole genome shotgun (WGS) entry which is preliminary data.</text>
</comment>
<feature type="non-terminal residue" evidence="1">
    <location>
        <position position="184"/>
    </location>
</feature>
<dbReference type="PANTHER" id="PTHR11362">
    <property type="entry name" value="PHOSPHATIDYLETHANOLAMINE-BINDING PROTEIN"/>
    <property type="match status" value="1"/>
</dbReference>
<dbReference type="Pfam" id="PF01161">
    <property type="entry name" value="PBP"/>
    <property type="match status" value="1"/>
</dbReference>
<dbReference type="AlphaFoldDB" id="A0A3E2HJB0"/>
<dbReference type="STRING" id="5539.A0A3E2HJB0"/>
<proteinExistence type="predicted"/>
<keyword evidence="2" id="KW-1185">Reference proteome</keyword>
<dbReference type="GO" id="GO:0030162">
    <property type="term" value="P:regulation of proteolysis"/>
    <property type="evidence" value="ECO:0007669"/>
    <property type="project" value="TreeGrafter"/>
</dbReference>
<dbReference type="InterPro" id="IPR035810">
    <property type="entry name" value="PEBP_euk"/>
</dbReference>
<dbReference type="Gene3D" id="3.90.280.10">
    <property type="entry name" value="PEBP-like"/>
    <property type="match status" value="1"/>
</dbReference>
<protein>
    <recommendedName>
        <fullName evidence="3">Phosphatidylethanolamine-binding protein</fullName>
    </recommendedName>
</protein>
<dbReference type="OrthoDB" id="2506647at2759"/>
<reference evidence="1 2" key="1">
    <citation type="submission" date="2018-05" db="EMBL/GenBank/DDBJ databases">
        <title>Draft genome sequence of Scytalidium lignicola DSM 105466, a ubiquitous saprotrophic fungus.</title>
        <authorList>
            <person name="Buettner E."/>
            <person name="Gebauer A.M."/>
            <person name="Hofrichter M."/>
            <person name="Liers C."/>
            <person name="Kellner H."/>
        </authorList>
    </citation>
    <scope>NUCLEOTIDE SEQUENCE [LARGE SCALE GENOMIC DNA]</scope>
    <source>
        <strain evidence="1 2">DSM 105466</strain>
    </source>
</reference>
<evidence type="ECO:0008006" key="3">
    <source>
        <dbReference type="Google" id="ProtNLM"/>
    </source>
</evidence>
<dbReference type="GO" id="GO:0005543">
    <property type="term" value="F:phospholipid binding"/>
    <property type="evidence" value="ECO:0007669"/>
    <property type="project" value="TreeGrafter"/>
</dbReference>
<dbReference type="GO" id="GO:0030414">
    <property type="term" value="F:peptidase inhibitor activity"/>
    <property type="evidence" value="ECO:0007669"/>
    <property type="project" value="TreeGrafter"/>
</dbReference>